<dbReference type="InterPro" id="IPR003660">
    <property type="entry name" value="HAMP_dom"/>
</dbReference>
<dbReference type="SUPFAM" id="SSF158472">
    <property type="entry name" value="HAMP domain-like"/>
    <property type="match status" value="1"/>
</dbReference>
<dbReference type="OrthoDB" id="9786919at2"/>
<dbReference type="FunFam" id="1.10.287.130:FF:000001">
    <property type="entry name" value="Two-component sensor histidine kinase"/>
    <property type="match status" value="1"/>
</dbReference>
<dbReference type="Gene3D" id="3.30.565.10">
    <property type="entry name" value="Histidine kinase-like ATPase, C-terminal domain"/>
    <property type="match status" value="1"/>
</dbReference>
<keyword evidence="9" id="KW-0418">Kinase</keyword>
<evidence type="ECO:0000256" key="1">
    <source>
        <dbReference type="ARBA" id="ARBA00000085"/>
    </source>
</evidence>
<dbReference type="Gene3D" id="1.10.287.130">
    <property type="match status" value="1"/>
</dbReference>
<keyword evidence="7 14" id="KW-0812">Transmembrane</keyword>
<evidence type="ECO:0000256" key="2">
    <source>
        <dbReference type="ARBA" id="ARBA00004651"/>
    </source>
</evidence>
<dbReference type="CDD" id="cd06225">
    <property type="entry name" value="HAMP"/>
    <property type="match status" value="1"/>
</dbReference>
<evidence type="ECO:0000259" key="16">
    <source>
        <dbReference type="PROSITE" id="PS50885"/>
    </source>
</evidence>
<dbReference type="PROSITE" id="PS50885">
    <property type="entry name" value="HAMP"/>
    <property type="match status" value="1"/>
</dbReference>
<organism evidence="17 18">
    <name type="scientific">Halalkalibacter akibai (strain ATCC 43226 / DSM 21942 / CIP 109018 / JCM 9157 / 1139)</name>
    <name type="common">Bacillus akibai</name>
    <dbReference type="NCBI Taxonomy" id="1236973"/>
    <lineage>
        <taxon>Bacteria</taxon>
        <taxon>Bacillati</taxon>
        <taxon>Bacillota</taxon>
        <taxon>Bacilli</taxon>
        <taxon>Bacillales</taxon>
        <taxon>Bacillaceae</taxon>
        <taxon>Halalkalibacter</taxon>
    </lineage>
</organism>
<dbReference type="SUPFAM" id="SSF55874">
    <property type="entry name" value="ATPase domain of HSP90 chaperone/DNA topoisomerase II/histidine kinase"/>
    <property type="match status" value="1"/>
</dbReference>
<evidence type="ECO:0000256" key="6">
    <source>
        <dbReference type="ARBA" id="ARBA00022679"/>
    </source>
</evidence>
<dbReference type="Gene3D" id="6.10.340.10">
    <property type="match status" value="1"/>
</dbReference>
<comment type="catalytic activity">
    <reaction evidence="1">
        <text>ATP + protein L-histidine = ADP + protein N-phospho-L-histidine.</text>
        <dbReference type="EC" id="2.7.13.3"/>
    </reaction>
</comment>
<dbReference type="InterPro" id="IPR005467">
    <property type="entry name" value="His_kinase_dom"/>
</dbReference>
<dbReference type="InterPro" id="IPR004358">
    <property type="entry name" value="Sig_transdc_His_kin-like_C"/>
</dbReference>
<reference evidence="17 18" key="1">
    <citation type="journal article" date="2014" name="Genome Announc.">
        <title>Draft Genome Sequences of Three Alkaliphilic Bacillus Strains, Bacillus wakoensis JCM 9140T, Bacillus akibai JCM 9157T, and Bacillus hemicellulosilyticus JCM 9152T.</title>
        <authorList>
            <person name="Yuki M."/>
            <person name="Oshima K."/>
            <person name="Suda W."/>
            <person name="Oshida Y."/>
            <person name="Kitamura K."/>
            <person name="Iida T."/>
            <person name="Hattori M."/>
            <person name="Ohkuma M."/>
        </authorList>
    </citation>
    <scope>NUCLEOTIDE SEQUENCE [LARGE SCALE GENOMIC DNA]</scope>
    <source>
        <strain evidence="17 18">JCM 9157</strain>
    </source>
</reference>
<evidence type="ECO:0000256" key="14">
    <source>
        <dbReference type="SAM" id="Phobius"/>
    </source>
</evidence>
<name>W4QU78_HALA3</name>
<evidence type="ECO:0000313" key="18">
    <source>
        <dbReference type="Proteomes" id="UP000018896"/>
    </source>
</evidence>
<evidence type="ECO:0000256" key="5">
    <source>
        <dbReference type="ARBA" id="ARBA00022553"/>
    </source>
</evidence>
<evidence type="ECO:0000256" key="10">
    <source>
        <dbReference type="ARBA" id="ARBA00022840"/>
    </source>
</evidence>
<protein>
    <recommendedName>
        <fullName evidence="3">histidine kinase</fullName>
        <ecNumber evidence="3">2.7.13.3</ecNumber>
    </recommendedName>
</protein>
<dbReference type="InterPro" id="IPR036097">
    <property type="entry name" value="HisK_dim/P_sf"/>
</dbReference>
<sequence>MSISKRITWFSTVWLFILLVLVNSGIYILFGQMTARVELERVSLQTQNIAEAIRTDRGGATNAGDILRAYAPGNGLIRVIRENGEPFILTTKNFDLREMPAHYSIQQQTKQIQFNGDRYAVSYFPVIWNDGSVVTLEYSEQMTTYESTLTTLRLVLFIASILVIVPVFLAGRALAKVILRPIQELTKTMENIRKKGTFERINVKEESKDEIDQLGKTFNEMIKLLEENFEKQQQFVSDASHELRTPLTVIESYANLLKRWGKSKPELLEEAIEAIAEESSRMKGLTKQMLALATGNQEKVQLVELNISQLTIDIARRLELAFNRQIHVEVLSERFMNADEAQIKQLLFILLENGLKYSELPVYVEISEQERFVKINIRDQGIGIPERDLPHVFERFFRVDKARSRETGGSGLGLAIAKTIITSHNGQITVNSIENVGTTFTVLLPYYT</sequence>
<dbReference type="GO" id="GO:0005524">
    <property type="term" value="F:ATP binding"/>
    <property type="evidence" value="ECO:0007669"/>
    <property type="project" value="UniProtKB-KW"/>
</dbReference>
<evidence type="ECO:0000259" key="15">
    <source>
        <dbReference type="PROSITE" id="PS50109"/>
    </source>
</evidence>
<feature type="transmembrane region" description="Helical" evidence="14">
    <location>
        <begin position="154"/>
        <end position="175"/>
    </location>
</feature>
<evidence type="ECO:0000256" key="12">
    <source>
        <dbReference type="ARBA" id="ARBA00023012"/>
    </source>
</evidence>
<dbReference type="Pfam" id="PF00512">
    <property type="entry name" value="HisKA"/>
    <property type="match status" value="1"/>
</dbReference>
<dbReference type="PANTHER" id="PTHR45528">
    <property type="entry name" value="SENSOR HISTIDINE KINASE CPXA"/>
    <property type="match status" value="1"/>
</dbReference>
<dbReference type="GO" id="GO:0005886">
    <property type="term" value="C:plasma membrane"/>
    <property type="evidence" value="ECO:0007669"/>
    <property type="project" value="UniProtKB-SubCell"/>
</dbReference>
<evidence type="ECO:0000256" key="8">
    <source>
        <dbReference type="ARBA" id="ARBA00022741"/>
    </source>
</evidence>
<dbReference type="CDD" id="cd00075">
    <property type="entry name" value="HATPase"/>
    <property type="match status" value="1"/>
</dbReference>
<dbReference type="InterPro" id="IPR003661">
    <property type="entry name" value="HisK_dim/P_dom"/>
</dbReference>
<dbReference type="PANTHER" id="PTHR45528:SF1">
    <property type="entry name" value="SENSOR HISTIDINE KINASE CPXA"/>
    <property type="match status" value="1"/>
</dbReference>
<dbReference type="InterPro" id="IPR003594">
    <property type="entry name" value="HATPase_dom"/>
</dbReference>
<evidence type="ECO:0000256" key="9">
    <source>
        <dbReference type="ARBA" id="ARBA00022777"/>
    </source>
</evidence>
<dbReference type="FunFam" id="3.30.565.10:FF:000006">
    <property type="entry name" value="Sensor histidine kinase WalK"/>
    <property type="match status" value="1"/>
</dbReference>
<dbReference type="InterPro" id="IPR050398">
    <property type="entry name" value="HssS/ArlS-like"/>
</dbReference>
<dbReference type="PRINTS" id="PR00344">
    <property type="entry name" value="BCTRLSENSOR"/>
</dbReference>
<dbReference type="EMBL" id="BAUV01000021">
    <property type="protein sequence ID" value="GAE35636.1"/>
    <property type="molecule type" value="Genomic_DNA"/>
</dbReference>
<dbReference type="GO" id="GO:0000155">
    <property type="term" value="F:phosphorelay sensor kinase activity"/>
    <property type="evidence" value="ECO:0007669"/>
    <property type="project" value="InterPro"/>
</dbReference>
<feature type="domain" description="Histidine kinase" evidence="15">
    <location>
        <begin position="238"/>
        <end position="448"/>
    </location>
</feature>
<accession>W4QU78</accession>
<evidence type="ECO:0000256" key="3">
    <source>
        <dbReference type="ARBA" id="ARBA00012438"/>
    </source>
</evidence>
<feature type="transmembrane region" description="Helical" evidence="14">
    <location>
        <begin position="7"/>
        <end position="30"/>
    </location>
</feature>
<keyword evidence="5" id="KW-0597">Phosphoprotein</keyword>
<comment type="subcellular location">
    <subcellularLocation>
        <location evidence="2">Cell membrane</location>
        <topology evidence="2">Multi-pass membrane protein</topology>
    </subcellularLocation>
</comment>
<keyword evidence="10" id="KW-0067">ATP-binding</keyword>
<dbReference type="InterPro" id="IPR036890">
    <property type="entry name" value="HATPase_C_sf"/>
</dbReference>
<dbReference type="eggNOG" id="COG5002">
    <property type="taxonomic scope" value="Bacteria"/>
</dbReference>
<proteinExistence type="predicted"/>
<dbReference type="RefSeq" id="WP_035665131.1">
    <property type="nucleotide sequence ID" value="NZ_BAUV01000021.1"/>
</dbReference>
<comment type="caution">
    <text evidence="17">The sequence shown here is derived from an EMBL/GenBank/DDBJ whole genome shotgun (WGS) entry which is preliminary data.</text>
</comment>
<dbReference type="SUPFAM" id="SSF47384">
    <property type="entry name" value="Homodimeric domain of signal transducing histidine kinase"/>
    <property type="match status" value="1"/>
</dbReference>
<keyword evidence="13 14" id="KW-0472">Membrane</keyword>
<dbReference type="SMART" id="SM00388">
    <property type="entry name" value="HisKA"/>
    <property type="match status" value="1"/>
</dbReference>
<dbReference type="EC" id="2.7.13.3" evidence="3"/>
<keyword evidence="8" id="KW-0547">Nucleotide-binding</keyword>
<keyword evidence="4" id="KW-1003">Cell membrane</keyword>
<keyword evidence="6" id="KW-0808">Transferase</keyword>
<feature type="domain" description="HAMP" evidence="16">
    <location>
        <begin position="176"/>
        <end position="230"/>
    </location>
</feature>
<dbReference type="Pfam" id="PF02518">
    <property type="entry name" value="HATPase_c"/>
    <property type="match status" value="1"/>
</dbReference>
<keyword evidence="18" id="KW-1185">Reference proteome</keyword>
<dbReference type="SMART" id="SM00387">
    <property type="entry name" value="HATPase_c"/>
    <property type="match status" value="1"/>
</dbReference>
<dbReference type="CDD" id="cd00082">
    <property type="entry name" value="HisKA"/>
    <property type="match status" value="1"/>
</dbReference>
<dbReference type="AlphaFoldDB" id="W4QU78"/>
<evidence type="ECO:0000256" key="7">
    <source>
        <dbReference type="ARBA" id="ARBA00022692"/>
    </source>
</evidence>
<evidence type="ECO:0000313" key="17">
    <source>
        <dbReference type="EMBL" id="GAE35636.1"/>
    </source>
</evidence>
<dbReference type="STRING" id="1236973.JCM9157_2753"/>
<evidence type="ECO:0000256" key="11">
    <source>
        <dbReference type="ARBA" id="ARBA00022989"/>
    </source>
</evidence>
<keyword evidence="11 14" id="KW-1133">Transmembrane helix</keyword>
<evidence type="ECO:0000256" key="4">
    <source>
        <dbReference type="ARBA" id="ARBA00022475"/>
    </source>
</evidence>
<evidence type="ECO:0000256" key="13">
    <source>
        <dbReference type="ARBA" id="ARBA00023136"/>
    </source>
</evidence>
<dbReference type="PROSITE" id="PS50109">
    <property type="entry name" value="HIS_KIN"/>
    <property type="match status" value="1"/>
</dbReference>
<dbReference type="Pfam" id="PF00672">
    <property type="entry name" value="HAMP"/>
    <property type="match status" value="1"/>
</dbReference>
<dbReference type="SMART" id="SM00304">
    <property type="entry name" value="HAMP"/>
    <property type="match status" value="1"/>
</dbReference>
<dbReference type="Proteomes" id="UP000018896">
    <property type="component" value="Unassembled WGS sequence"/>
</dbReference>
<gene>
    <name evidence="17" type="ORF">JCM9157_2753</name>
</gene>
<keyword evidence="12" id="KW-0902">Two-component regulatory system</keyword>